<dbReference type="EMBL" id="JAPXFL010000003">
    <property type="protein sequence ID" value="KAK9509500.1"/>
    <property type="molecule type" value="Genomic_DNA"/>
</dbReference>
<dbReference type="InterPro" id="IPR011701">
    <property type="entry name" value="MFS"/>
</dbReference>
<evidence type="ECO:0000259" key="7">
    <source>
        <dbReference type="PROSITE" id="PS50850"/>
    </source>
</evidence>
<feature type="transmembrane region" description="Helical" evidence="6">
    <location>
        <begin position="276"/>
        <end position="296"/>
    </location>
</feature>
<dbReference type="PROSITE" id="PS50850">
    <property type="entry name" value="MFS"/>
    <property type="match status" value="1"/>
</dbReference>
<proteinExistence type="predicted"/>
<keyword evidence="5 6" id="KW-0472">Membrane</keyword>
<feature type="transmembrane region" description="Helical" evidence="6">
    <location>
        <begin position="78"/>
        <end position="99"/>
    </location>
</feature>
<keyword evidence="3 6" id="KW-0812">Transmembrane</keyword>
<feature type="transmembrane region" description="Helical" evidence="6">
    <location>
        <begin position="308"/>
        <end position="325"/>
    </location>
</feature>
<dbReference type="Pfam" id="PF07690">
    <property type="entry name" value="MFS_1"/>
    <property type="match status" value="1"/>
</dbReference>
<dbReference type="SUPFAM" id="SSF103473">
    <property type="entry name" value="MFS general substrate transporter"/>
    <property type="match status" value="1"/>
</dbReference>
<feature type="transmembrane region" description="Helical" evidence="6">
    <location>
        <begin position="425"/>
        <end position="441"/>
    </location>
</feature>
<protein>
    <recommendedName>
        <fullName evidence="7">Major facilitator superfamily (MFS) profile domain-containing protein</fullName>
    </recommendedName>
</protein>
<feature type="transmembrane region" description="Helical" evidence="6">
    <location>
        <begin position="202"/>
        <end position="225"/>
    </location>
</feature>
<dbReference type="AlphaFoldDB" id="A0AAW1DII0"/>
<gene>
    <name evidence="8" type="ORF">O3M35_006805</name>
</gene>
<dbReference type="InterPro" id="IPR005829">
    <property type="entry name" value="Sugar_transporter_CS"/>
</dbReference>
<feature type="transmembrane region" description="Helical" evidence="6">
    <location>
        <begin position="398"/>
        <end position="419"/>
    </location>
</feature>
<evidence type="ECO:0000256" key="5">
    <source>
        <dbReference type="ARBA" id="ARBA00023136"/>
    </source>
</evidence>
<evidence type="ECO:0000256" key="6">
    <source>
        <dbReference type="SAM" id="Phobius"/>
    </source>
</evidence>
<dbReference type="GO" id="GO:0022857">
    <property type="term" value="F:transmembrane transporter activity"/>
    <property type="evidence" value="ECO:0007669"/>
    <property type="project" value="InterPro"/>
</dbReference>
<feature type="transmembrane region" description="Helical" evidence="6">
    <location>
        <begin position="168"/>
        <end position="190"/>
    </location>
</feature>
<keyword evidence="9" id="KW-1185">Reference proteome</keyword>
<organism evidence="8 9">
    <name type="scientific">Rhynocoris fuscipes</name>
    <dbReference type="NCBI Taxonomy" id="488301"/>
    <lineage>
        <taxon>Eukaryota</taxon>
        <taxon>Metazoa</taxon>
        <taxon>Ecdysozoa</taxon>
        <taxon>Arthropoda</taxon>
        <taxon>Hexapoda</taxon>
        <taxon>Insecta</taxon>
        <taxon>Pterygota</taxon>
        <taxon>Neoptera</taxon>
        <taxon>Paraneoptera</taxon>
        <taxon>Hemiptera</taxon>
        <taxon>Heteroptera</taxon>
        <taxon>Panheteroptera</taxon>
        <taxon>Cimicomorpha</taxon>
        <taxon>Reduviidae</taxon>
        <taxon>Harpactorinae</taxon>
        <taxon>Harpactorini</taxon>
        <taxon>Rhynocoris</taxon>
    </lineage>
</organism>
<feature type="transmembrane region" description="Helical" evidence="6">
    <location>
        <begin position="337"/>
        <end position="355"/>
    </location>
</feature>
<evidence type="ECO:0000313" key="9">
    <source>
        <dbReference type="Proteomes" id="UP001461498"/>
    </source>
</evidence>
<reference evidence="8 9" key="1">
    <citation type="submission" date="2022-12" db="EMBL/GenBank/DDBJ databases">
        <title>Chromosome-level genome assembly of true bugs.</title>
        <authorList>
            <person name="Ma L."/>
            <person name="Li H."/>
        </authorList>
    </citation>
    <scope>NUCLEOTIDE SEQUENCE [LARGE SCALE GENOMIC DNA]</scope>
    <source>
        <strain evidence="8">Lab_2022b</strain>
    </source>
</reference>
<name>A0AAW1DII0_9HEMI</name>
<feature type="transmembrane region" description="Helical" evidence="6">
    <location>
        <begin position="15"/>
        <end position="38"/>
    </location>
</feature>
<accession>A0AAW1DII0</accession>
<keyword evidence="4 6" id="KW-1133">Transmembrane helix</keyword>
<sequence>MINRTPKKNEKGDSFMLYIIFISLLIDLLAFTMILPLLPSLMDYYRKNDPPNGLYNYFLNCINRFQQFVGAPDHYSSVLFGGSLGSLFSFLQFVISPLAGGLSDVYGRKPILLISLAGIALSYALWAISFNFSMFVIARIVGGLSKGNVSLSMAVITDVSTSKSRAAGMALVGIAFSVGFVAGPVIGALFSKWASSQSHTNWFIFPASFALLLALADVIFVVLCFKETLPKEKRAKSIAESLSQASAYINVLSLFNFSAVNNLQESDRKSLKRLGIIYFTYLFLYSGLEFTLTFVTHHLFEFTPMKQGAMFFWIGLTMALLQAGWVRKIKYDRVKSVATLGLLLIVPSYICVAFARFELMLYIGVFLFAVSTSMVVPCLTTLASNFGGTEQKGTVMGVFRALGALARAFGPIIASIAYWSLGSTTTYLIGATALIWPWFALKQTKVKQF</sequence>
<feature type="transmembrane region" description="Helical" evidence="6">
    <location>
        <begin position="361"/>
        <end position="386"/>
    </location>
</feature>
<comment type="caution">
    <text evidence="8">The sequence shown here is derived from an EMBL/GenBank/DDBJ whole genome shotgun (WGS) entry which is preliminary data.</text>
</comment>
<comment type="subcellular location">
    <subcellularLocation>
        <location evidence="1">Membrane</location>
        <topology evidence="1">Multi-pass membrane protein</topology>
    </subcellularLocation>
</comment>
<dbReference type="PROSITE" id="PS00216">
    <property type="entry name" value="SUGAR_TRANSPORT_1"/>
    <property type="match status" value="1"/>
</dbReference>
<dbReference type="Gene3D" id="1.20.1250.20">
    <property type="entry name" value="MFS general substrate transporter like domains"/>
    <property type="match status" value="1"/>
</dbReference>
<evidence type="ECO:0000256" key="4">
    <source>
        <dbReference type="ARBA" id="ARBA00022989"/>
    </source>
</evidence>
<evidence type="ECO:0000256" key="3">
    <source>
        <dbReference type="ARBA" id="ARBA00022692"/>
    </source>
</evidence>
<dbReference type="InterPro" id="IPR036259">
    <property type="entry name" value="MFS_trans_sf"/>
</dbReference>
<feature type="transmembrane region" description="Helical" evidence="6">
    <location>
        <begin position="111"/>
        <end position="130"/>
    </location>
</feature>
<evidence type="ECO:0000256" key="2">
    <source>
        <dbReference type="ARBA" id="ARBA00022448"/>
    </source>
</evidence>
<evidence type="ECO:0000256" key="1">
    <source>
        <dbReference type="ARBA" id="ARBA00004141"/>
    </source>
</evidence>
<dbReference type="FunFam" id="1.20.1250.20:FF:000223">
    <property type="entry name" value="Major facilitator superfamily domain-containing protein"/>
    <property type="match status" value="1"/>
</dbReference>
<dbReference type="PANTHER" id="PTHR23504">
    <property type="entry name" value="MAJOR FACILITATOR SUPERFAMILY DOMAIN-CONTAINING PROTEIN 10"/>
    <property type="match status" value="1"/>
</dbReference>
<dbReference type="PANTHER" id="PTHR23504:SF31">
    <property type="entry name" value="MAJOR FACILITATOR SUPERFAMILY DOMAIN-CONTAINING PROTEIN 10"/>
    <property type="match status" value="1"/>
</dbReference>
<dbReference type="GO" id="GO:0031526">
    <property type="term" value="C:brush border membrane"/>
    <property type="evidence" value="ECO:0007669"/>
    <property type="project" value="TreeGrafter"/>
</dbReference>
<evidence type="ECO:0000313" key="8">
    <source>
        <dbReference type="EMBL" id="KAK9509500.1"/>
    </source>
</evidence>
<feature type="domain" description="Major facilitator superfamily (MFS) profile" evidence="7">
    <location>
        <begin position="16"/>
        <end position="448"/>
    </location>
</feature>
<dbReference type="Proteomes" id="UP001461498">
    <property type="component" value="Unassembled WGS sequence"/>
</dbReference>
<keyword evidence="2" id="KW-0813">Transport</keyword>
<dbReference type="InterPro" id="IPR020846">
    <property type="entry name" value="MFS_dom"/>
</dbReference>